<dbReference type="PANTHER" id="PTHR34220">
    <property type="entry name" value="SENSOR HISTIDINE KINASE YPDA"/>
    <property type="match status" value="1"/>
</dbReference>
<dbReference type="PANTHER" id="PTHR34220:SF7">
    <property type="entry name" value="SENSOR HISTIDINE KINASE YPDA"/>
    <property type="match status" value="1"/>
</dbReference>
<keyword evidence="3" id="KW-0808">Transferase</keyword>
<dbReference type="EMBL" id="QCYK01000002">
    <property type="protein sequence ID" value="PUZ26416.1"/>
    <property type="molecule type" value="Genomic_DNA"/>
</dbReference>
<dbReference type="AlphaFoldDB" id="A0A2T7BJF3"/>
<dbReference type="Gene3D" id="3.30.565.10">
    <property type="entry name" value="Histidine kinase-like ATPase, C-terminal domain"/>
    <property type="match status" value="1"/>
</dbReference>
<dbReference type="InterPro" id="IPR010559">
    <property type="entry name" value="Sig_transdc_His_kin_internal"/>
</dbReference>
<feature type="transmembrane region" description="Helical" evidence="1">
    <location>
        <begin position="15"/>
        <end position="42"/>
    </location>
</feature>
<proteinExistence type="predicted"/>
<dbReference type="GO" id="GO:0000155">
    <property type="term" value="F:phosphorelay sensor kinase activity"/>
    <property type="evidence" value="ECO:0007669"/>
    <property type="project" value="InterPro"/>
</dbReference>
<dbReference type="InterPro" id="IPR050640">
    <property type="entry name" value="Bact_2-comp_sensor_kinase"/>
</dbReference>
<protein>
    <submittedName>
        <fullName evidence="3">Histidine kinase</fullName>
    </submittedName>
</protein>
<keyword evidence="3" id="KW-0418">Kinase</keyword>
<gene>
    <name evidence="3" type="ORF">DCC81_14370</name>
</gene>
<accession>A0A2T7BJF3</accession>
<dbReference type="InterPro" id="IPR036890">
    <property type="entry name" value="HATPase_C_sf"/>
</dbReference>
<sequence>MHFVIVPYFLERNRWILGGLCMIPLVLYVFFLLMVADSYFYGYMFGVYKTVQGAHMYFAKRAFNITFLYLVLYAVYYCARWLCITYVMPLLHRNQLNRQITREAFPIFIFWAIVLVFCANEFARNPAALLVAVFGPYLAGSYFLWMYRVMPDYHSPKDRGTFALTTLLYSVPALVLSILFLGNMFGLSGHILGPLSVLAVVLQLGALLPLTWRLYQNRKRQAATVGNLEVALGKSNANLDFLRSQINPHFLFNALNTLYGTALVENAPHTSEGIQRLGDMMRFMLHENSQDKIALTKEVAYLQNYISLQRLRTQSSPDIQIDVNMNELHCNMEIAPMLLIPFVENAFKHGISLRSRSRISVSLYCDNGKIFFDVYNSVHERPENDPEREGFGIGLTNVKDRLALLYPGHHELSIRKTATEFFVHLTIDVNAEKTVN</sequence>
<feature type="transmembrane region" description="Helical" evidence="1">
    <location>
        <begin position="191"/>
        <end position="212"/>
    </location>
</feature>
<dbReference type="Proteomes" id="UP000244450">
    <property type="component" value="Unassembled WGS sequence"/>
</dbReference>
<feature type="transmembrane region" description="Helical" evidence="1">
    <location>
        <begin position="62"/>
        <end position="83"/>
    </location>
</feature>
<keyword evidence="1" id="KW-1133">Transmembrane helix</keyword>
<organism evidence="3 4">
    <name type="scientific">Chitinophaga parva</name>
    <dbReference type="NCBI Taxonomy" id="2169414"/>
    <lineage>
        <taxon>Bacteria</taxon>
        <taxon>Pseudomonadati</taxon>
        <taxon>Bacteroidota</taxon>
        <taxon>Chitinophagia</taxon>
        <taxon>Chitinophagales</taxon>
        <taxon>Chitinophagaceae</taxon>
        <taxon>Chitinophaga</taxon>
    </lineage>
</organism>
<evidence type="ECO:0000256" key="1">
    <source>
        <dbReference type="SAM" id="Phobius"/>
    </source>
</evidence>
<evidence type="ECO:0000313" key="4">
    <source>
        <dbReference type="Proteomes" id="UP000244450"/>
    </source>
</evidence>
<dbReference type="OrthoDB" id="9792992at2"/>
<feature type="transmembrane region" description="Helical" evidence="1">
    <location>
        <begin position="104"/>
        <end position="123"/>
    </location>
</feature>
<name>A0A2T7BJF3_9BACT</name>
<feature type="transmembrane region" description="Helical" evidence="1">
    <location>
        <begin position="162"/>
        <end position="185"/>
    </location>
</feature>
<evidence type="ECO:0000313" key="3">
    <source>
        <dbReference type="EMBL" id="PUZ26416.1"/>
    </source>
</evidence>
<comment type="caution">
    <text evidence="3">The sequence shown here is derived from an EMBL/GenBank/DDBJ whole genome shotgun (WGS) entry which is preliminary data.</text>
</comment>
<dbReference type="SUPFAM" id="SSF55874">
    <property type="entry name" value="ATPase domain of HSP90 chaperone/DNA topoisomerase II/histidine kinase"/>
    <property type="match status" value="1"/>
</dbReference>
<keyword evidence="4" id="KW-1185">Reference proteome</keyword>
<feature type="transmembrane region" description="Helical" evidence="1">
    <location>
        <begin position="129"/>
        <end position="150"/>
    </location>
</feature>
<keyword evidence="1" id="KW-0812">Transmembrane</keyword>
<feature type="domain" description="Signal transduction histidine kinase internal region" evidence="2">
    <location>
        <begin position="237"/>
        <end position="314"/>
    </location>
</feature>
<evidence type="ECO:0000259" key="2">
    <source>
        <dbReference type="Pfam" id="PF06580"/>
    </source>
</evidence>
<reference evidence="3 4" key="1">
    <citation type="submission" date="2018-04" db="EMBL/GenBank/DDBJ databases">
        <title>Chitinophaga fuyangensis sp. nov., isolated from soil in a chemical factory.</title>
        <authorList>
            <person name="Chen K."/>
        </authorList>
    </citation>
    <scope>NUCLEOTIDE SEQUENCE [LARGE SCALE GENOMIC DNA]</scope>
    <source>
        <strain evidence="3 4">LY-1</strain>
    </source>
</reference>
<dbReference type="Pfam" id="PF06580">
    <property type="entry name" value="His_kinase"/>
    <property type="match status" value="1"/>
</dbReference>
<dbReference type="GO" id="GO:0016020">
    <property type="term" value="C:membrane"/>
    <property type="evidence" value="ECO:0007669"/>
    <property type="project" value="InterPro"/>
</dbReference>
<keyword evidence="1" id="KW-0472">Membrane</keyword>